<comment type="caution">
    <text evidence="2">The sequence shown here is derived from an EMBL/GenBank/DDBJ whole genome shotgun (WGS) entry which is preliminary data.</text>
</comment>
<proteinExistence type="predicted"/>
<keyword evidence="3" id="KW-1185">Reference proteome</keyword>
<evidence type="ECO:0000313" key="3">
    <source>
        <dbReference type="Proteomes" id="UP000475385"/>
    </source>
</evidence>
<feature type="transmembrane region" description="Helical" evidence="1">
    <location>
        <begin position="12"/>
        <end position="38"/>
    </location>
</feature>
<accession>A0A6M1LL64</accession>
<gene>
    <name evidence="2" type="ORF">G3576_13395</name>
</gene>
<keyword evidence="1" id="KW-0812">Transmembrane</keyword>
<dbReference type="EMBL" id="JAAIKB010000004">
    <property type="protein sequence ID" value="NGM21013.1"/>
    <property type="molecule type" value="Genomic_DNA"/>
</dbReference>
<evidence type="ECO:0000313" key="2">
    <source>
        <dbReference type="EMBL" id="NGM21013.1"/>
    </source>
</evidence>
<dbReference type="AlphaFoldDB" id="A0A6M1LL64"/>
<protein>
    <submittedName>
        <fullName evidence="2">Uncharacterized protein</fullName>
    </submittedName>
</protein>
<keyword evidence="1" id="KW-1133">Transmembrane helix</keyword>
<evidence type="ECO:0000256" key="1">
    <source>
        <dbReference type="SAM" id="Phobius"/>
    </source>
</evidence>
<dbReference type="RefSeq" id="WP_164694892.1">
    <property type="nucleotide sequence ID" value="NZ_JAAIKB010000004.1"/>
</dbReference>
<dbReference type="Proteomes" id="UP000475385">
    <property type="component" value="Unassembled WGS sequence"/>
</dbReference>
<name>A0A6M1LL64_9PROT</name>
<sequence>MPSREGWNRLPILVRFLLSHALIGFGISAVFTAAFVLADPNGAGGILLNAAGHWWPVVVLWFFLGLTFGSVQIGAATMLLAERPEKPRRPGGGNRAPAAVLVPVPVRR</sequence>
<reference evidence="2 3" key="1">
    <citation type="submission" date="2020-03" db="EMBL/GenBank/DDBJ databases">
        <title>Roseomonas stagni sp. nov., isolated from pond water in Japan.</title>
        <authorList>
            <person name="Furuhata K."/>
            <person name="Miyamoto H."/>
            <person name="Goto K."/>
        </authorList>
    </citation>
    <scope>NUCLEOTIDE SEQUENCE [LARGE SCALE GENOMIC DNA]</scope>
    <source>
        <strain evidence="2 3">PeD5</strain>
    </source>
</reference>
<keyword evidence="1" id="KW-0472">Membrane</keyword>
<organism evidence="2 3">
    <name type="scientific">Falsiroseomonas algicola</name>
    <dbReference type="NCBI Taxonomy" id="2716930"/>
    <lineage>
        <taxon>Bacteria</taxon>
        <taxon>Pseudomonadati</taxon>
        <taxon>Pseudomonadota</taxon>
        <taxon>Alphaproteobacteria</taxon>
        <taxon>Acetobacterales</taxon>
        <taxon>Roseomonadaceae</taxon>
        <taxon>Falsiroseomonas</taxon>
    </lineage>
</organism>
<feature type="transmembrane region" description="Helical" evidence="1">
    <location>
        <begin position="58"/>
        <end position="81"/>
    </location>
</feature>